<dbReference type="RefSeq" id="WP_036624159.1">
    <property type="nucleotide sequence ID" value="NZ_JAKOBR010000033.1"/>
</dbReference>
<dbReference type="EMBL" id="JMQA01000001">
    <property type="protein sequence ID" value="KFN12170.1"/>
    <property type="molecule type" value="Genomic_DNA"/>
</dbReference>
<evidence type="ECO:0000259" key="1">
    <source>
        <dbReference type="Pfam" id="PF26110"/>
    </source>
</evidence>
<dbReference type="Proteomes" id="UP000029278">
    <property type="component" value="Unassembled WGS sequence"/>
</dbReference>
<dbReference type="InterPro" id="IPR058955">
    <property type="entry name" value="GAPS4b_N"/>
</dbReference>
<organism evidence="2 3">
    <name type="scientific">Paenibacillus macerans</name>
    <name type="common">Bacillus macerans</name>
    <dbReference type="NCBI Taxonomy" id="44252"/>
    <lineage>
        <taxon>Bacteria</taxon>
        <taxon>Bacillati</taxon>
        <taxon>Bacillota</taxon>
        <taxon>Bacilli</taxon>
        <taxon>Bacillales</taxon>
        <taxon>Paenibacillaceae</taxon>
        <taxon>Paenibacillus</taxon>
    </lineage>
</organism>
<proteinExistence type="predicted"/>
<evidence type="ECO:0000313" key="3">
    <source>
        <dbReference type="Proteomes" id="UP000029278"/>
    </source>
</evidence>
<dbReference type="GeneID" id="77008246"/>
<dbReference type="AlphaFoldDB" id="A0A090ZPJ5"/>
<protein>
    <recommendedName>
        <fullName evidence="1">GAPS4b N-terminal domain-containing protein</fullName>
    </recommendedName>
</protein>
<comment type="caution">
    <text evidence="2">The sequence shown here is derived from an EMBL/GenBank/DDBJ whole genome shotgun (WGS) entry which is preliminary data.</text>
</comment>
<keyword evidence="3" id="KW-1185">Reference proteome</keyword>
<reference evidence="2 3" key="1">
    <citation type="submission" date="2014-04" db="EMBL/GenBank/DDBJ databases">
        <authorList>
            <person name="Bishop-Lilly K.A."/>
            <person name="Broomall S.M."/>
            <person name="Chain P.S."/>
            <person name="Chertkov O."/>
            <person name="Coyne S.R."/>
            <person name="Daligault H.E."/>
            <person name="Davenport K.W."/>
            <person name="Erkkila T."/>
            <person name="Frey K.G."/>
            <person name="Gibbons H.S."/>
            <person name="Gu W."/>
            <person name="Jaissle J."/>
            <person name="Johnson S.L."/>
            <person name="Koroleva G.I."/>
            <person name="Ladner J.T."/>
            <person name="Lo C.-C."/>
            <person name="Minogue T.D."/>
            <person name="Munk C."/>
            <person name="Palacios G.F."/>
            <person name="Redden C.L."/>
            <person name="Rosenzweig C.N."/>
            <person name="Scholz M.B."/>
            <person name="Teshima H."/>
            <person name="Xu Y."/>
        </authorList>
    </citation>
    <scope>NUCLEOTIDE SEQUENCE [LARGE SCALE GENOMIC DNA]</scope>
    <source>
        <strain evidence="2 3">8244</strain>
    </source>
</reference>
<accession>A0A090ZPJ5</accession>
<sequence>MLDNNLPKLNVETILPFGDNLRPLVSSSRVLSDNDLKSFLSSKGIFTSSNDRNETVPLITMSLLSPLEFEVLLEKQKDKESQIKRRNRDLEWLSDKPLFEALKGINIPLKDLIPQHSSSYEIISQSPLRPVNGDPNHLSCDFEIERTDRSKDMYTQHSLHKGYIELKLSDDKKLLNIAMEHTAEETHEVNEKCTRYLRDILLRKNCISNKETQKVTFNDFDNAARVRFFLNLLNTSLDKSDTFEFLQITNVEISVDAEKPLPEGIKWMERKIDNMKFKGRAIHETELLRDPKYHNSLILSSVRANYDFKSLYSTGSCTFEFGFPARGNIPQPNTEFIYKLLNFNFESKTKAKNKVQGFLYAKFDEFKTIAYKVTKGEKVTQ</sequence>
<name>A0A090ZPJ5_PAEMA</name>
<dbReference type="STRING" id="44252.DJ90_2002"/>
<dbReference type="PATRIC" id="fig|44252.3.peg.204"/>
<feature type="domain" description="GAPS4b N-terminal" evidence="1">
    <location>
        <begin position="19"/>
        <end position="81"/>
    </location>
</feature>
<gene>
    <name evidence="2" type="ORF">DJ90_2002</name>
</gene>
<dbReference type="Pfam" id="PF26110">
    <property type="entry name" value="GAPS4b_N"/>
    <property type="match status" value="1"/>
</dbReference>
<dbReference type="OrthoDB" id="2680312at2"/>
<dbReference type="HOGENOM" id="CLU_060504_0_0_9"/>
<evidence type="ECO:0000313" key="2">
    <source>
        <dbReference type="EMBL" id="KFN12170.1"/>
    </source>
</evidence>